<reference evidence="1 2" key="2">
    <citation type="submission" date="2017-09" db="EMBL/GenBank/DDBJ databases">
        <title>Bacillus patelloidae sp. nov., isolated from the intestinal tract of a marine limpet.</title>
        <authorList>
            <person name="Liu R."/>
            <person name="Dong C."/>
            <person name="Shao Z."/>
        </authorList>
    </citation>
    <scope>NUCLEOTIDE SEQUENCE [LARGE SCALE GENOMIC DNA]</scope>
    <source>
        <strain evidence="1 2">SA5d-4</strain>
    </source>
</reference>
<dbReference type="InterPro" id="IPR025930">
    <property type="entry name" value="NETI"/>
</dbReference>
<organism evidence="1 2">
    <name type="scientific">Lottiidibacillus patelloidae</name>
    <dbReference type="NCBI Taxonomy" id="2670334"/>
    <lineage>
        <taxon>Bacteria</taxon>
        <taxon>Bacillati</taxon>
        <taxon>Bacillota</taxon>
        <taxon>Bacilli</taxon>
        <taxon>Bacillales</taxon>
        <taxon>Bacillaceae</taxon>
        <taxon>Lottiidibacillus</taxon>
    </lineage>
</organism>
<evidence type="ECO:0000313" key="1">
    <source>
        <dbReference type="EMBL" id="OZM56820.1"/>
    </source>
</evidence>
<evidence type="ECO:0008006" key="3">
    <source>
        <dbReference type="Google" id="ProtNLM"/>
    </source>
</evidence>
<gene>
    <name evidence="1" type="ORF">CIB95_08585</name>
</gene>
<evidence type="ECO:0000313" key="2">
    <source>
        <dbReference type="Proteomes" id="UP000217083"/>
    </source>
</evidence>
<accession>A0A263BSX6</accession>
<keyword evidence="2" id="KW-1185">Reference proteome</keyword>
<reference evidence="2" key="1">
    <citation type="submission" date="2017-08" db="EMBL/GenBank/DDBJ databases">
        <authorList>
            <person name="Huang Z."/>
        </authorList>
    </citation>
    <scope>NUCLEOTIDE SEQUENCE [LARGE SCALE GENOMIC DNA]</scope>
    <source>
        <strain evidence="2">SA5d-4</strain>
    </source>
</reference>
<dbReference type="RefSeq" id="WP_094924253.1">
    <property type="nucleotide sequence ID" value="NZ_NPIA01000004.1"/>
</dbReference>
<dbReference type="Proteomes" id="UP000217083">
    <property type="component" value="Unassembled WGS sequence"/>
</dbReference>
<proteinExistence type="predicted"/>
<dbReference type="AlphaFoldDB" id="A0A263BSX6"/>
<comment type="caution">
    <text evidence="1">The sequence shown here is derived from an EMBL/GenBank/DDBJ whole genome shotgun (WGS) entry which is preliminary data.</text>
</comment>
<protein>
    <recommendedName>
        <fullName evidence="3">NETI motif-containing protein</fullName>
    </recommendedName>
</protein>
<dbReference type="Pfam" id="PF14044">
    <property type="entry name" value="NETI"/>
    <property type="match status" value="1"/>
</dbReference>
<dbReference type="EMBL" id="NPIA01000004">
    <property type="protein sequence ID" value="OZM56820.1"/>
    <property type="molecule type" value="Genomic_DNA"/>
</dbReference>
<sequence length="68" mass="8300">MKKQKKRKFEVLDGETIDQCLERMEKEGYTPVRRMERPVFEEIVENKEKIRKPFKQQIIFEGKLKGEK</sequence>
<name>A0A263BSX6_9BACI</name>